<dbReference type="Pfam" id="PF03382">
    <property type="entry name" value="DUF285"/>
    <property type="match status" value="1"/>
</dbReference>
<accession>A0A0F9B1S8</accession>
<dbReference type="NCBIfam" id="TIGR02167">
    <property type="entry name" value="Liste_lipo_26"/>
    <property type="match status" value="2"/>
</dbReference>
<sequence>VLILLLFTFASADYRAVIARNNAVSGFVFTITTLVEDDTFTIPIYNGGTYNFNVDWGDSSNSDITTWNDGDNPHTYADAGVSTYTITITGTITGFQFNNGGDKNLIQEIQSWGPVIPLGNSMFYGTPNLTVTATDVLDLTGTGSLSSGFRNCSSLTTVPSMDSWNVSAITSIWNIFNGATNFNQDISSWNVGSATNMGGAFYGASSFNQDISGWDTGSATLMDSMFRDAASFDEDLSGWDITGVTNMTSMFLNVTLSTANYSAILIGWEGQVEQPNVTFSGGNSLYSAGAAATARAALVTNGWTITDGGQA</sequence>
<reference evidence="1" key="1">
    <citation type="journal article" date="2015" name="Nature">
        <title>Complex archaea that bridge the gap between prokaryotes and eukaryotes.</title>
        <authorList>
            <person name="Spang A."/>
            <person name="Saw J.H."/>
            <person name="Jorgensen S.L."/>
            <person name="Zaremba-Niedzwiedzka K."/>
            <person name="Martijn J."/>
            <person name="Lind A.E."/>
            <person name="van Eijk R."/>
            <person name="Schleper C."/>
            <person name="Guy L."/>
            <person name="Ettema T.J."/>
        </authorList>
    </citation>
    <scope>NUCLEOTIDE SEQUENCE</scope>
</reference>
<feature type="non-terminal residue" evidence="1">
    <location>
        <position position="1"/>
    </location>
</feature>
<protein>
    <recommendedName>
        <fullName evidence="2">BspA family leucine-rich repeat surface protein</fullName>
    </recommendedName>
</protein>
<dbReference type="SUPFAM" id="SSF141571">
    <property type="entry name" value="Pentapeptide repeat-like"/>
    <property type="match status" value="1"/>
</dbReference>
<gene>
    <name evidence="1" type="ORF">LCGC14_2501250</name>
</gene>
<name>A0A0F9B1S8_9ZZZZ</name>
<dbReference type="InterPro" id="IPR011889">
    <property type="entry name" value="Liste_lipo_26"/>
</dbReference>
<evidence type="ECO:0000313" key="1">
    <source>
        <dbReference type="EMBL" id="KKL15874.1"/>
    </source>
</evidence>
<comment type="caution">
    <text evidence="1">The sequence shown here is derived from an EMBL/GenBank/DDBJ whole genome shotgun (WGS) entry which is preliminary data.</text>
</comment>
<organism evidence="1">
    <name type="scientific">marine sediment metagenome</name>
    <dbReference type="NCBI Taxonomy" id="412755"/>
    <lineage>
        <taxon>unclassified sequences</taxon>
        <taxon>metagenomes</taxon>
        <taxon>ecological metagenomes</taxon>
    </lineage>
</organism>
<dbReference type="InterPro" id="IPR005046">
    <property type="entry name" value="DUF285"/>
</dbReference>
<evidence type="ECO:0008006" key="2">
    <source>
        <dbReference type="Google" id="ProtNLM"/>
    </source>
</evidence>
<dbReference type="EMBL" id="LAZR01039891">
    <property type="protein sequence ID" value="KKL15874.1"/>
    <property type="molecule type" value="Genomic_DNA"/>
</dbReference>
<dbReference type="AlphaFoldDB" id="A0A0F9B1S8"/>
<proteinExistence type="predicted"/>